<keyword evidence="2" id="KW-1185">Reference proteome</keyword>
<name>A0ABT4R207_9HYPH</name>
<organism evidence="1 2">
    <name type="scientific">Mesorhizobium qingshengii</name>
    <dbReference type="NCBI Taxonomy" id="1165689"/>
    <lineage>
        <taxon>Bacteria</taxon>
        <taxon>Pseudomonadati</taxon>
        <taxon>Pseudomonadota</taxon>
        <taxon>Alphaproteobacteria</taxon>
        <taxon>Hyphomicrobiales</taxon>
        <taxon>Phyllobacteriaceae</taxon>
        <taxon>Mesorhizobium</taxon>
    </lineage>
</organism>
<protein>
    <submittedName>
        <fullName evidence="1">Uncharacterized protein</fullName>
    </submittedName>
</protein>
<gene>
    <name evidence="1" type="ORF">OOJ09_25950</name>
</gene>
<proteinExistence type="predicted"/>
<evidence type="ECO:0000313" key="2">
    <source>
        <dbReference type="Proteomes" id="UP001152178"/>
    </source>
</evidence>
<evidence type="ECO:0000313" key="1">
    <source>
        <dbReference type="EMBL" id="MCZ8547644.1"/>
    </source>
</evidence>
<comment type="caution">
    <text evidence="1">The sequence shown here is derived from an EMBL/GenBank/DDBJ whole genome shotgun (WGS) entry which is preliminary data.</text>
</comment>
<reference evidence="1" key="1">
    <citation type="submission" date="2022-11" db="EMBL/GenBank/DDBJ databases">
        <authorList>
            <person name="Coimbra C."/>
        </authorList>
    </citation>
    <scope>NUCLEOTIDE SEQUENCE</scope>
    <source>
        <strain evidence="1">Jales19</strain>
    </source>
</reference>
<dbReference type="Proteomes" id="UP001152178">
    <property type="component" value="Unassembled WGS sequence"/>
</dbReference>
<dbReference type="EMBL" id="JAPFQA010000016">
    <property type="protein sequence ID" value="MCZ8547644.1"/>
    <property type="molecule type" value="Genomic_DNA"/>
</dbReference>
<accession>A0ABT4R207</accession>
<sequence length="89" mass="9508">MKPIHRAPARPHSHARKREAALLEALENHVASSATASVVDVLRSLDFNDGYIAAALLAEAKGLIRGMPNKTPWAGLLNSMAQEAANGRI</sequence>
<dbReference type="RefSeq" id="WP_269907916.1">
    <property type="nucleotide sequence ID" value="NZ_JAPFQA010000016.1"/>
</dbReference>